<evidence type="ECO:0000256" key="2">
    <source>
        <dbReference type="ARBA" id="ARBA00022448"/>
    </source>
</evidence>
<protein>
    <submittedName>
        <fullName evidence="5">ABC transporter substrate-binding protein</fullName>
    </submittedName>
</protein>
<dbReference type="AlphaFoldDB" id="A0AAU8NFR4"/>
<accession>A0AAU8NFR4</accession>
<sequence length="443" mass="48171">MKKEQRWTGIWVLSLIMMLVLSACGGKAGTDSNASPGSNDGGSENIKITMLNSKSEINNQLEQAAKDFQAENPNITLEIVPVGSGQSPFEKASALYASGNPTTMMMLDTGDVEKFKDRVLDLTSEPWMKDAVENSTTATTFDGKNYAFPFSIEGYGFIYNQKVLDQAVGGTFDPKSVETTAQLEDLFKKIAAAGKAPLIISPMDWSLGAHYLPLAYGGQSADRSQVDQFMNDLKAGKVDLASNAVFNGLMDTFDVMKTYNIDKASPLSGTYERGPEVLGKGEVGIWFMGNWAWPQISGFDTADGKYGFLPVPVSNNAADFGNSQISAAVSKRILLDKEKSTPAQQDAAKKFLDWIVYKEKGQDFLVKQASIIPAFSNIKLEPADPLGKSISEYIKAGKIEESMSTLPADHWSKLGASMQKYLANVVDRAGLASEIQAYWTNVK</sequence>
<evidence type="ECO:0000256" key="3">
    <source>
        <dbReference type="ARBA" id="ARBA00022729"/>
    </source>
</evidence>
<reference evidence="5" key="1">
    <citation type="submission" date="2024-05" db="EMBL/GenBank/DDBJ databases">
        <title>Draft genome assemblies of 36 bacteria isolated from hibernating arctic ground squirrels.</title>
        <authorList>
            <person name="McKee H."/>
            <person name="Mullen L."/>
            <person name="Drown D.M."/>
            <person name="Duddleston K.N."/>
        </authorList>
    </citation>
    <scope>NUCLEOTIDE SEQUENCE</scope>
    <source>
        <strain evidence="5">AN1007</strain>
    </source>
</reference>
<dbReference type="Pfam" id="PF13416">
    <property type="entry name" value="SBP_bac_8"/>
    <property type="match status" value="1"/>
</dbReference>
<keyword evidence="4" id="KW-0175">Coiled coil</keyword>
<dbReference type="PANTHER" id="PTHR43649:SF34">
    <property type="entry name" value="ABC TRANSPORTER PERIPLASMIC-BINDING PROTEIN YCJN-RELATED"/>
    <property type="match status" value="1"/>
</dbReference>
<dbReference type="RefSeq" id="WP_366293301.1">
    <property type="nucleotide sequence ID" value="NZ_CP159992.1"/>
</dbReference>
<keyword evidence="3" id="KW-0732">Signal</keyword>
<dbReference type="InterPro" id="IPR050490">
    <property type="entry name" value="Bact_solute-bd_prot1"/>
</dbReference>
<dbReference type="PANTHER" id="PTHR43649">
    <property type="entry name" value="ARABINOSE-BINDING PROTEIN-RELATED"/>
    <property type="match status" value="1"/>
</dbReference>
<dbReference type="Gene3D" id="3.40.190.10">
    <property type="entry name" value="Periplasmic binding protein-like II"/>
    <property type="match status" value="2"/>
</dbReference>
<dbReference type="SUPFAM" id="SSF53850">
    <property type="entry name" value="Periplasmic binding protein-like II"/>
    <property type="match status" value="1"/>
</dbReference>
<name>A0AAU8NFR4_9BACL</name>
<dbReference type="EMBL" id="CP159992">
    <property type="protein sequence ID" value="XCP95351.1"/>
    <property type="molecule type" value="Genomic_DNA"/>
</dbReference>
<evidence type="ECO:0000256" key="1">
    <source>
        <dbReference type="ARBA" id="ARBA00008520"/>
    </source>
</evidence>
<feature type="coiled-coil region" evidence="4">
    <location>
        <begin position="51"/>
        <end position="78"/>
    </location>
</feature>
<comment type="similarity">
    <text evidence="1">Belongs to the bacterial solute-binding protein 1 family.</text>
</comment>
<dbReference type="PROSITE" id="PS51257">
    <property type="entry name" value="PROKAR_LIPOPROTEIN"/>
    <property type="match status" value="1"/>
</dbReference>
<evidence type="ECO:0000313" key="5">
    <source>
        <dbReference type="EMBL" id="XCP95351.1"/>
    </source>
</evidence>
<proteinExistence type="inferred from homology"/>
<gene>
    <name evidence="5" type="ORF">ABXS70_00930</name>
</gene>
<evidence type="ECO:0000256" key="4">
    <source>
        <dbReference type="SAM" id="Coils"/>
    </source>
</evidence>
<dbReference type="InterPro" id="IPR006059">
    <property type="entry name" value="SBP"/>
</dbReference>
<organism evidence="5">
    <name type="scientific">Paenibacillus sp. AN1007</name>
    <dbReference type="NCBI Taxonomy" id="3151385"/>
    <lineage>
        <taxon>Bacteria</taxon>
        <taxon>Bacillati</taxon>
        <taxon>Bacillota</taxon>
        <taxon>Bacilli</taxon>
        <taxon>Bacillales</taxon>
        <taxon>Paenibacillaceae</taxon>
        <taxon>Paenibacillus</taxon>
    </lineage>
</organism>
<keyword evidence="2" id="KW-0813">Transport</keyword>